<feature type="compositionally biased region" description="Basic residues" evidence="1">
    <location>
        <begin position="388"/>
        <end position="400"/>
    </location>
</feature>
<feature type="compositionally biased region" description="Low complexity" evidence="1">
    <location>
        <begin position="490"/>
        <end position="502"/>
    </location>
</feature>
<dbReference type="InterPro" id="IPR013083">
    <property type="entry name" value="Znf_RING/FYVE/PHD"/>
</dbReference>
<dbReference type="AlphaFoldDB" id="A0A2T9Y7B7"/>
<reference evidence="3 4" key="1">
    <citation type="journal article" date="2018" name="MBio">
        <title>Comparative Genomics Reveals the Core Gene Toolbox for the Fungus-Insect Symbiosis.</title>
        <authorList>
            <person name="Wang Y."/>
            <person name="Stata M."/>
            <person name="Wang W."/>
            <person name="Stajich J.E."/>
            <person name="White M.M."/>
            <person name="Moncalvo J.M."/>
        </authorList>
    </citation>
    <scope>NUCLEOTIDE SEQUENCE [LARGE SCALE GENOMIC DNA]</scope>
    <source>
        <strain evidence="3 4">AUS-77-4</strain>
    </source>
</reference>
<feature type="compositionally biased region" description="Low complexity" evidence="1">
    <location>
        <begin position="419"/>
        <end position="439"/>
    </location>
</feature>
<feature type="compositionally biased region" description="Basic and acidic residues" evidence="1">
    <location>
        <begin position="446"/>
        <end position="455"/>
    </location>
</feature>
<name>A0A2T9Y7B7_9FUNG</name>
<dbReference type="PROSITE" id="PS50090">
    <property type="entry name" value="MYB_LIKE"/>
    <property type="match status" value="1"/>
</dbReference>
<sequence length="650" mass="74560">MIETKPTSEFFQISYHPQIPSSSSLSQDSVIDQLRKNISNSRSVKDLLIQQLNTANLNNPEPNLEDQNWEDAGYVQLDEKTSSMVKDLISQSEKIERVCKERIFEEEVTEREMEIIKQRVELQQKQFAMFERREFAVKSKKIRDVFEYLNDEEIVLTLKKTKNNEEEAIIQLSAPGFLIEIRKEIAQQYQKVTVSQTMTDIQRRQYEQLLKKRTNTQKKTTTEAIKKKYHTVGRLPLDKALEQLRAHTQNNNTDWTKNKSVNLDVAMKGWSLARVKAFKAIKTKPNTYYYRFNAPGEVQRVGQWSSEEKRLFHARLAEIGANGQWGIFSMTIPGRVGYQCSNYYRFLIENSIIKDPNYVLDSKGKAHYLFTTKRKNADGSAVKEFRTHNKRPKGKGRRKTTNNDISDGISESELDSDVSDSGSGSATYNSNKYKSSSNRGYKRRKMSDSDDEIRANEVSLSSDDLSVSSSDKEYYQAPPRLGSRHSSRINSSTNNSDSGRSSTIDVLDGTRSKRLESTRSRVVGANEGKNFSLIDELYGGNQGSKHSHEEKVDDDSDGDYNQNYEADEFNPNNPLPDFIDPITLEKVTKPAISPFGHVMDYDSWIRCLMFPPDGSQRNICPLTKNPLNKRELVVLTFDNIDEYRSKIVNM</sequence>
<feature type="compositionally biased region" description="Low complexity" evidence="1">
    <location>
        <begin position="458"/>
        <end position="469"/>
    </location>
</feature>
<gene>
    <name evidence="3" type="ORF">BB559_005662</name>
</gene>
<feature type="region of interest" description="Disordered" evidence="1">
    <location>
        <begin position="535"/>
        <end position="574"/>
    </location>
</feature>
<dbReference type="InterPro" id="IPR001005">
    <property type="entry name" value="SANT/Myb"/>
</dbReference>
<evidence type="ECO:0000256" key="1">
    <source>
        <dbReference type="SAM" id="MobiDB-lite"/>
    </source>
</evidence>
<evidence type="ECO:0000259" key="2">
    <source>
        <dbReference type="PROSITE" id="PS50090"/>
    </source>
</evidence>
<evidence type="ECO:0000313" key="3">
    <source>
        <dbReference type="EMBL" id="PVU88241.1"/>
    </source>
</evidence>
<evidence type="ECO:0000313" key="4">
    <source>
        <dbReference type="Proteomes" id="UP000245699"/>
    </source>
</evidence>
<dbReference type="Proteomes" id="UP000245699">
    <property type="component" value="Unassembled WGS sequence"/>
</dbReference>
<dbReference type="Gene3D" id="3.30.40.10">
    <property type="entry name" value="Zinc/RING finger domain, C3HC4 (zinc finger)"/>
    <property type="match status" value="1"/>
</dbReference>
<dbReference type="SUPFAM" id="SSF57850">
    <property type="entry name" value="RING/U-box"/>
    <property type="match status" value="1"/>
</dbReference>
<comment type="caution">
    <text evidence="3">The sequence shown here is derived from an EMBL/GenBank/DDBJ whole genome shotgun (WGS) entry which is preliminary data.</text>
</comment>
<keyword evidence="4" id="KW-1185">Reference proteome</keyword>
<dbReference type="InterPro" id="IPR009057">
    <property type="entry name" value="Homeodomain-like_sf"/>
</dbReference>
<accession>A0A2T9Y7B7</accession>
<organism evidence="3 4">
    <name type="scientific">Furculomyces boomerangus</name>
    <dbReference type="NCBI Taxonomy" id="61424"/>
    <lineage>
        <taxon>Eukaryota</taxon>
        <taxon>Fungi</taxon>
        <taxon>Fungi incertae sedis</taxon>
        <taxon>Zoopagomycota</taxon>
        <taxon>Kickxellomycotina</taxon>
        <taxon>Harpellomycetes</taxon>
        <taxon>Harpellales</taxon>
        <taxon>Harpellaceae</taxon>
        <taxon>Furculomyces</taxon>
    </lineage>
</organism>
<dbReference type="STRING" id="61424.A0A2T9Y7B7"/>
<dbReference type="EMBL" id="MBFT01000646">
    <property type="protein sequence ID" value="PVU88241.1"/>
    <property type="molecule type" value="Genomic_DNA"/>
</dbReference>
<feature type="domain" description="Myb-like" evidence="2">
    <location>
        <begin position="302"/>
        <end position="348"/>
    </location>
</feature>
<proteinExistence type="predicted"/>
<feature type="region of interest" description="Disordered" evidence="1">
    <location>
        <begin position="380"/>
        <end position="512"/>
    </location>
</feature>
<protein>
    <recommendedName>
        <fullName evidence="2">Myb-like domain-containing protein</fullName>
    </recommendedName>
</protein>
<dbReference type="OrthoDB" id="6781668at2759"/>
<dbReference type="SUPFAM" id="SSF46689">
    <property type="entry name" value="Homeodomain-like"/>
    <property type="match status" value="1"/>
</dbReference>